<dbReference type="AlphaFoldDB" id="A0A5R9E3Q4"/>
<name>A0A5R9E3Q4_9ACTN</name>
<feature type="transmembrane region" description="Helical" evidence="1">
    <location>
        <begin position="145"/>
        <end position="162"/>
    </location>
</feature>
<evidence type="ECO:0000313" key="2">
    <source>
        <dbReference type="EMBL" id="TLQ44591.1"/>
    </source>
</evidence>
<feature type="transmembrane region" description="Helical" evidence="1">
    <location>
        <begin position="32"/>
        <end position="53"/>
    </location>
</feature>
<keyword evidence="3" id="KW-1185">Reference proteome</keyword>
<reference evidence="2 3" key="1">
    <citation type="submission" date="2019-05" db="EMBL/GenBank/DDBJ databases">
        <title>Streptomyces marianii sp. nov., a novel marine actinomycete from southern coast of India.</title>
        <authorList>
            <person name="Iniyan A.M."/>
            <person name="Wink J."/>
            <person name="Ramprasad E."/>
            <person name="Ramana C.V."/>
            <person name="Bunk B."/>
            <person name="Sproer C."/>
            <person name="Joseph F.-J.R.S."/>
            <person name="Vincent S.G.P."/>
        </authorList>
    </citation>
    <scope>NUCLEOTIDE SEQUENCE [LARGE SCALE GENOMIC DNA]</scope>
    <source>
        <strain evidence="2 3">ICN19</strain>
    </source>
</reference>
<evidence type="ECO:0000313" key="3">
    <source>
        <dbReference type="Proteomes" id="UP000305921"/>
    </source>
</evidence>
<keyword evidence="1" id="KW-0472">Membrane</keyword>
<dbReference type="OrthoDB" id="9879439at2"/>
<comment type="caution">
    <text evidence="2">The sequence shown here is derived from an EMBL/GenBank/DDBJ whole genome shotgun (WGS) entry which is preliminary data.</text>
</comment>
<dbReference type="Proteomes" id="UP000305921">
    <property type="component" value="Unassembled WGS sequence"/>
</dbReference>
<protein>
    <submittedName>
        <fullName evidence="2">Uncharacterized protein</fullName>
    </submittedName>
</protein>
<keyword evidence="1" id="KW-0812">Transmembrane</keyword>
<accession>A0A5R9E3Q4</accession>
<organism evidence="2 3">
    <name type="scientific">Streptomyces marianii</name>
    <dbReference type="NCBI Taxonomy" id="1817406"/>
    <lineage>
        <taxon>Bacteria</taxon>
        <taxon>Bacillati</taxon>
        <taxon>Actinomycetota</taxon>
        <taxon>Actinomycetes</taxon>
        <taxon>Kitasatosporales</taxon>
        <taxon>Streptomycetaceae</taxon>
        <taxon>Streptomyces</taxon>
    </lineage>
</organism>
<sequence>MTRQTLDPEDPRRPETEKFSDRTRKFLARNRWRVIFTVAISSILATLALNPLGELKHKAIEAAPWVGIGILVGEIMFLGGLVMMASGVGIKAGNPFRLKSNFARICQLANHSHLFMAGFWVNSLGAVGSAVAIVFGVVLHLPWESYGILTFAAVDLMLTIAIRKAILDGLKKSGEESGVTLDSSVA</sequence>
<proteinExistence type="predicted"/>
<feature type="transmembrane region" description="Helical" evidence="1">
    <location>
        <begin position="65"/>
        <end position="93"/>
    </location>
</feature>
<feature type="transmembrane region" description="Helical" evidence="1">
    <location>
        <begin position="114"/>
        <end position="139"/>
    </location>
</feature>
<dbReference type="EMBL" id="VAWE01000001">
    <property type="protein sequence ID" value="TLQ44591.1"/>
    <property type="molecule type" value="Genomic_DNA"/>
</dbReference>
<gene>
    <name evidence="2" type="ORF">FEF34_17020</name>
</gene>
<evidence type="ECO:0000256" key="1">
    <source>
        <dbReference type="SAM" id="Phobius"/>
    </source>
</evidence>
<keyword evidence="1" id="KW-1133">Transmembrane helix</keyword>